<gene>
    <name evidence="1" type="ORF">FOIG_09723</name>
</gene>
<protein>
    <submittedName>
        <fullName evidence="1">Uncharacterized protein</fullName>
    </submittedName>
</protein>
<dbReference type="VEuPathDB" id="FungiDB:FOIG_09723"/>
<dbReference type="RefSeq" id="XP_031060256.1">
    <property type="nucleotide sequence ID" value="XM_031210005.1"/>
</dbReference>
<proteinExistence type="predicted"/>
<dbReference type="HOGENOM" id="CLU_2277630_0_0_1"/>
<reference evidence="1" key="2">
    <citation type="submission" date="2012-05" db="EMBL/GenBank/DDBJ databases">
        <title>The Genome Annotation of Fusarium oxysporum II5.</title>
        <authorList>
            <consortium name="The Broad Institute Genomics Platform"/>
            <person name="Ma L.-J."/>
            <person name="Corby-Kistler H."/>
            <person name="Broz K."/>
            <person name="Gale L.R."/>
            <person name="Jonkers W."/>
            <person name="O'Donnell K."/>
            <person name="Ploetz R."/>
            <person name="Steinberg C."/>
            <person name="Schwartz D.C."/>
            <person name="VanEtten H."/>
            <person name="Zhou S."/>
            <person name="Young S.K."/>
            <person name="Zeng Q."/>
            <person name="Gargeya S."/>
            <person name="Fitzgerald M."/>
            <person name="Abouelleil A."/>
            <person name="Alvarado L."/>
            <person name="Chapman S.B."/>
            <person name="Gainer-Dewar J."/>
            <person name="Goldberg J."/>
            <person name="Griggs A."/>
            <person name="Gujja S."/>
            <person name="Hansen M."/>
            <person name="Howarth C."/>
            <person name="Imamovic A."/>
            <person name="Ireland A."/>
            <person name="Larimer J."/>
            <person name="McCowan C."/>
            <person name="Murphy C."/>
            <person name="Pearson M."/>
            <person name="Poon T.W."/>
            <person name="Priest M."/>
            <person name="Roberts A."/>
            <person name="Saif S."/>
            <person name="Shea T."/>
            <person name="Sykes S."/>
            <person name="Wortman J."/>
            <person name="Nusbaum C."/>
            <person name="Birren B."/>
        </authorList>
    </citation>
    <scope>NUCLEOTIDE SEQUENCE</scope>
    <source>
        <strain evidence="1">54006</strain>
    </source>
</reference>
<dbReference type="Proteomes" id="UP000030685">
    <property type="component" value="Unassembled WGS sequence"/>
</dbReference>
<dbReference type="AlphaFoldDB" id="X0JP26"/>
<accession>X0JP26</accession>
<name>X0JP26_FUSO5</name>
<evidence type="ECO:0000313" key="1">
    <source>
        <dbReference type="EMBL" id="EXL98166.1"/>
    </source>
</evidence>
<sequence length="102" mass="11243">MTVSSSKCIRDLLHVSNYDVPNDLLSVSLLALTQQENAPASNRRSASIASLNEQWNGPDWLPPDIRVGIVFVNLTHPPDGVVCFLHKITDILLEQLVPLQSV</sequence>
<dbReference type="GeneID" id="42034898"/>
<organism evidence="1">
    <name type="scientific">Fusarium odoratissimum (strain NRRL 54006)</name>
    <dbReference type="NCBI Taxonomy" id="1089451"/>
    <lineage>
        <taxon>Eukaryota</taxon>
        <taxon>Fungi</taxon>
        <taxon>Dikarya</taxon>
        <taxon>Ascomycota</taxon>
        <taxon>Pezizomycotina</taxon>
        <taxon>Sordariomycetes</taxon>
        <taxon>Hypocreomycetidae</taxon>
        <taxon>Hypocreales</taxon>
        <taxon>Nectriaceae</taxon>
        <taxon>Fusarium</taxon>
        <taxon>Fusarium oxysporum species complex</taxon>
        <taxon>Fusarium oxysporum f. sp. cubense (strain race 4)</taxon>
    </lineage>
</organism>
<reference evidence="1" key="1">
    <citation type="submission" date="2011-11" db="EMBL/GenBank/DDBJ databases">
        <title>The Genome Sequence of Fusarium oxysporum II5.</title>
        <authorList>
            <consortium name="The Broad Institute Genome Sequencing Platform"/>
            <person name="Ma L.-J."/>
            <person name="Gale L.R."/>
            <person name="Schwartz D.C."/>
            <person name="Zhou S."/>
            <person name="Corby-Kistler H."/>
            <person name="Young S.K."/>
            <person name="Zeng Q."/>
            <person name="Gargeya S."/>
            <person name="Fitzgerald M."/>
            <person name="Haas B."/>
            <person name="Abouelleil A."/>
            <person name="Alvarado L."/>
            <person name="Arachchi H.M."/>
            <person name="Berlin A."/>
            <person name="Brown A."/>
            <person name="Chapman S.B."/>
            <person name="Chen Z."/>
            <person name="Dunbar C."/>
            <person name="Freedman E."/>
            <person name="Gearin G."/>
            <person name="Goldberg J."/>
            <person name="Griggs A."/>
            <person name="Gujja S."/>
            <person name="Heiman D."/>
            <person name="Howarth C."/>
            <person name="Larson L."/>
            <person name="Lui A."/>
            <person name="MacDonald P.J.P."/>
            <person name="Montmayeur A."/>
            <person name="Murphy C."/>
            <person name="Neiman D."/>
            <person name="Pearson M."/>
            <person name="Priest M."/>
            <person name="Roberts A."/>
            <person name="Saif S."/>
            <person name="Shea T."/>
            <person name="Shenoy N."/>
            <person name="Sisk P."/>
            <person name="Stolte C."/>
            <person name="Sykes S."/>
            <person name="Wortman J."/>
            <person name="Nusbaum C."/>
            <person name="Birren B."/>
        </authorList>
    </citation>
    <scope>NUCLEOTIDE SEQUENCE [LARGE SCALE GENOMIC DNA]</scope>
    <source>
        <strain evidence="1">54006</strain>
    </source>
</reference>
<dbReference type="EMBL" id="JH658287">
    <property type="protein sequence ID" value="EXL98166.1"/>
    <property type="molecule type" value="Genomic_DNA"/>
</dbReference>